<keyword evidence="3" id="KW-1185">Reference proteome</keyword>
<dbReference type="HOGENOM" id="CLU_081251_1_1_11"/>
<reference evidence="2 3" key="1">
    <citation type="journal article" date="2012" name="J. Bacteriol.">
        <title>Genome Sequence of Blastococcus saxobsidens DD2, a Stone-Inhabiting Bacterium.</title>
        <authorList>
            <person name="Chouaia B."/>
            <person name="Crotti E."/>
            <person name="Brusetti L."/>
            <person name="Daffonchio D."/>
            <person name="Essoussi I."/>
            <person name="Nouioui I."/>
            <person name="Sbissi I."/>
            <person name="Ghodhbane-Gtari F."/>
            <person name="Gtari M."/>
            <person name="Vacherie B."/>
            <person name="Barbe V."/>
            <person name="Medigue C."/>
            <person name="Gury J."/>
            <person name="Pujic P."/>
            <person name="Normand P."/>
        </authorList>
    </citation>
    <scope>NUCLEOTIDE SEQUENCE [LARGE SCALE GENOMIC DNA]</scope>
    <source>
        <strain evidence="2 3">DD2</strain>
    </source>
</reference>
<dbReference type="STRING" id="1146883.BLASA_0658"/>
<dbReference type="InterPro" id="IPR009097">
    <property type="entry name" value="Cyclic_Pdiesterase"/>
</dbReference>
<dbReference type="PANTHER" id="PTHR35561:SF1">
    <property type="entry name" value="RNA 2',3'-CYCLIC PHOSPHODIESTERASE"/>
    <property type="match status" value="1"/>
</dbReference>
<dbReference type="EMBL" id="FO117623">
    <property type="protein sequence ID" value="CCG01614.1"/>
    <property type="molecule type" value="Genomic_DNA"/>
</dbReference>
<evidence type="ECO:0000313" key="2">
    <source>
        <dbReference type="EMBL" id="CCG01614.1"/>
    </source>
</evidence>
<reference evidence="3" key="2">
    <citation type="submission" date="2012-02" db="EMBL/GenBank/DDBJ databases">
        <title>Complete genome sequence of Blastococcus saxobsidens strain DD2.</title>
        <authorList>
            <person name="Genoscope."/>
        </authorList>
    </citation>
    <scope>NUCLEOTIDE SEQUENCE [LARGE SCALE GENOMIC DNA]</scope>
    <source>
        <strain evidence="3">DD2</strain>
    </source>
</reference>
<dbReference type="Gene3D" id="3.90.1140.10">
    <property type="entry name" value="Cyclic phosphodiesterase"/>
    <property type="match status" value="1"/>
</dbReference>
<protein>
    <submittedName>
        <fullName evidence="2">RNA ligase</fullName>
    </submittedName>
</protein>
<sequence>MPDPVVPDLVAATGPAAADTPAMTLRLAGGGRFGPARRPQVAWAGVDGDVGPLTGLAARLTAAARGLGLPVEDRPFRPHLTLGRWRPGRPADGTLTDRLAGYRGPDWPVAELRLERSRLGADARYVTLSAWPVG</sequence>
<dbReference type="SUPFAM" id="SSF55144">
    <property type="entry name" value="LigT-like"/>
    <property type="match status" value="1"/>
</dbReference>
<dbReference type="GO" id="GO:0016874">
    <property type="term" value="F:ligase activity"/>
    <property type="evidence" value="ECO:0007669"/>
    <property type="project" value="UniProtKB-KW"/>
</dbReference>
<dbReference type="Pfam" id="PF13563">
    <property type="entry name" value="2_5_RNA_ligase2"/>
    <property type="match status" value="1"/>
</dbReference>
<dbReference type="InterPro" id="IPR004175">
    <property type="entry name" value="RNA_CPDase"/>
</dbReference>
<dbReference type="GO" id="GO:0004113">
    <property type="term" value="F:2',3'-cyclic-nucleotide 3'-phosphodiesterase activity"/>
    <property type="evidence" value="ECO:0007669"/>
    <property type="project" value="InterPro"/>
</dbReference>
<accession>H6RQT7</accession>
<dbReference type="PANTHER" id="PTHR35561">
    <property type="entry name" value="RNA 2',3'-CYCLIC PHOSPHODIESTERASE"/>
    <property type="match status" value="1"/>
</dbReference>
<keyword evidence="1" id="KW-0378">Hydrolase</keyword>
<keyword evidence="2" id="KW-0436">Ligase</keyword>
<evidence type="ECO:0000313" key="3">
    <source>
        <dbReference type="Proteomes" id="UP000007517"/>
    </source>
</evidence>
<dbReference type="KEGG" id="bsd:BLASA_0658"/>
<evidence type="ECO:0000256" key="1">
    <source>
        <dbReference type="ARBA" id="ARBA00022801"/>
    </source>
</evidence>
<proteinExistence type="predicted"/>
<organism evidence="2 3">
    <name type="scientific">Blastococcus saxobsidens (strain DD2)</name>
    <dbReference type="NCBI Taxonomy" id="1146883"/>
    <lineage>
        <taxon>Bacteria</taxon>
        <taxon>Bacillati</taxon>
        <taxon>Actinomycetota</taxon>
        <taxon>Actinomycetes</taxon>
        <taxon>Geodermatophilales</taxon>
        <taxon>Geodermatophilaceae</taxon>
        <taxon>Blastococcus</taxon>
    </lineage>
</organism>
<dbReference type="Proteomes" id="UP000007517">
    <property type="component" value="Chromosome"/>
</dbReference>
<name>H6RQT7_BLASD</name>
<gene>
    <name evidence="2" type="ordered locus">BLASA_0658</name>
</gene>
<dbReference type="AlphaFoldDB" id="H6RQT7"/>
<dbReference type="eggNOG" id="COG1514">
    <property type="taxonomic scope" value="Bacteria"/>
</dbReference>
<dbReference type="GO" id="GO:0008664">
    <property type="term" value="F:RNA 2',3'-cyclic 3'-phosphodiesterase activity"/>
    <property type="evidence" value="ECO:0007669"/>
    <property type="project" value="InterPro"/>
</dbReference>